<dbReference type="InterPro" id="IPR029063">
    <property type="entry name" value="SAM-dependent_MTases_sf"/>
</dbReference>
<dbReference type="Proteomes" id="UP001527882">
    <property type="component" value="Unassembled WGS sequence"/>
</dbReference>
<dbReference type="SUPFAM" id="SSF53335">
    <property type="entry name" value="S-adenosyl-L-methionine-dependent methyltransferases"/>
    <property type="match status" value="1"/>
</dbReference>
<evidence type="ECO:0000313" key="2">
    <source>
        <dbReference type="Proteomes" id="UP001527882"/>
    </source>
</evidence>
<name>A0ABT4Q9N7_9BACL</name>
<dbReference type="Gene3D" id="3.40.50.150">
    <property type="entry name" value="Vaccinia Virus protein VP39"/>
    <property type="match status" value="1"/>
</dbReference>
<reference evidence="1 2" key="1">
    <citation type="submission" date="2022-12" db="EMBL/GenBank/DDBJ databases">
        <title>Draft genome sequence of Paenibacillus sp. dW9.</title>
        <authorList>
            <person name="Choi E.-W."/>
            <person name="Kim D.-U."/>
        </authorList>
    </citation>
    <scope>NUCLEOTIDE SEQUENCE [LARGE SCALE GENOMIC DNA]</scope>
    <source>
        <strain evidence="2">dW9</strain>
    </source>
</reference>
<dbReference type="CDD" id="cd02440">
    <property type="entry name" value="AdoMet_MTases"/>
    <property type="match status" value="1"/>
</dbReference>
<evidence type="ECO:0000313" key="1">
    <source>
        <dbReference type="EMBL" id="MCZ8513597.1"/>
    </source>
</evidence>
<dbReference type="GO" id="GO:0008168">
    <property type="term" value="F:methyltransferase activity"/>
    <property type="evidence" value="ECO:0007669"/>
    <property type="project" value="UniProtKB-KW"/>
</dbReference>
<protein>
    <submittedName>
        <fullName evidence="1">Class I SAM-dependent methyltransferase</fullName>
    </submittedName>
</protein>
<dbReference type="RefSeq" id="WP_269882113.1">
    <property type="nucleotide sequence ID" value="NZ_JAQAGZ010000008.1"/>
</dbReference>
<comment type="caution">
    <text evidence="1">The sequence shown here is derived from an EMBL/GenBank/DDBJ whole genome shotgun (WGS) entry which is preliminary data.</text>
</comment>
<gene>
    <name evidence="1" type="ORF">O9H85_14365</name>
</gene>
<sequence>MIVETKQNNFIPAVQGLVNKKAYSLLDIGCGVCSLLGSFDCPVLVGLDVHRPYLENRVHPSERIIPIHADALTIDRLFLPKTFSMILLNDVIEHFNKQDGLRLLAMAETIAVKRIIVFTPSGFFPQSGYDYYNLQGEVYQEHRSGWEPDEFERMGYKVLVFKGLHDSSNPSFVRTFGKDHPPVDALLAWKDL</sequence>
<keyword evidence="2" id="KW-1185">Reference proteome</keyword>
<keyword evidence="1" id="KW-0808">Transferase</keyword>
<organism evidence="1 2">
    <name type="scientific">Paenibacillus gyeongsangnamensis</name>
    <dbReference type="NCBI Taxonomy" id="3388067"/>
    <lineage>
        <taxon>Bacteria</taxon>
        <taxon>Bacillati</taxon>
        <taxon>Bacillota</taxon>
        <taxon>Bacilli</taxon>
        <taxon>Bacillales</taxon>
        <taxon>Paenibacillaceae</taxon>
        <taxon>Paenibacillus</taxon>
    </lineage>
</organism>
<accession>A0ABT4Q9N7</accession>
<dbReference type="EMBL" id="JAQAGZ010000008">
    <property type="protein sequence ID" value="MCZ8513597.1"/>
    <property type="molecule type" value="Genomic_DNA"/>
</dbReference>
<keyword evidence="1" id="KW-0489">Methyltransferase</keyword>
<dbReference type="GO" id="GO:0032259">
    <property type="term" value="P:methylation"/>
    <property type="evidence" value="ECO:0007669"/>
    <property type="project" value="UniProtKB-KW"/>
</dbReference>
<proteinExistence type="predicted"/>